<proteinExistence type="predicted"/>
<dbReference type="OrthoDB" id="7529at2157"/>
<dbReference type="RefSeq" id="WP_014025671.1">
    <property type="nucleotide sequence ID" value="NC_015931.1"/>
</dbReference>
<dbReference type="eggNOG" id="arCOG04103">
    <property type="taxonomic scope" value="Archaea"/>
</dbReference>
<protein>
    <submittedName>
        <fullName evidence="1">Uncharacterized protein</fullName>
    </submittedName>
</protein>
<dbReference type="InParanoid" id="G0EEF3"/>
<evidence type="ECO:0000313" key="1">
    <source>
        <dbReference type="EMBL" id="AEM37994.1"/>
    </source>
</evidence>
<dbReference type="KEGG" id="pfm:Pyrfu_0122"/>
<accession>G0EEF3</accession>
<dbReference type="HOGENOM" id="CLU_2629676_0_0_2"/>
<keyword evidence="2" id="KW-1185">Reference proteome</keyword>
<evidence type="ECO:0000313" key="2">
    <source>
        <dbReference type="Proteomes" id="UP000001037"/>
    </source>
</evidence>
<dbReference type="STRING" id="694429.Pyrfu_0122"/>
<gene>
    <name evidence="1" type="ordered locus">Pyrfu_0122</name>
</gene>
<sequence>MSTAGLKGINAFGHLGWITRKCRICALKIDITRDLHYVCTHCKDKYDAYFCPADAKRLHYRCPFCGRELVPVNAALYQPR</sequence>
<dbReference type="EMBL" id="CP002838">
    <property type="protein sequence ID" value="AEM37994.1"/>
    <property type="molecule type" value="Genomic_DNA"/>
</dbReference>
<organism evidence="1 2">
    <name type="scientific">Pyrolobus fumarii (strain DSM 11204 / 1A)</name>
    <dbReference type="NCBI Taxonomy" id="694429"/>
    <lineage>
        <taxon>Archaea</taxon>
        <taxon>Thermoproteota</taxon>
        <taxon>Thermoprotei</taxon>
        <taxon>Desulfurococcales</taxon>
        <taxon>Pyrodictiaceae</taxon>
        <taxon>Pyrolobus</taxon>
    </lineage>
</organism>
<dbReference type="GeneID" id="11139756"/>
<reference evidence="1 2" key="1">
    <citation type="journal article" date="2011" name="Stand. Genomic Sci.">
        <title>Complete genome sequence of the hyperthermophilic chemolithoautotroph Pyrolobus fumarii type strain (1A).</title>
        <authorList>
            <person name="Anderson I."/>
            <person name="Goker M."/>
            <person name="Nolan M."/>
            <person name="Lucas S."/>
            <person name="Hammon N."/>
            <person name="Deshpande S."/>
            <person name="Cheng J.F."/>
            <person name="Tapia R."/>
            <person name="Han C."/>
            <person name="Goodwin L."/>
            <person name="Pitluck S."/>
            <person name="Huntemann M."/>
            <person name="Liolios K."/>
            <person name="Ivanova N."/>
            <person name="Pagani I."/>
            <person name="Mavromatis K."/>
            <person name="Ovchinikova G."/>
            <person name="Pati A."/>
            <person name="Chen A."/>
            <person name="Palaniappan K."/>
            <person name="Land M."/>
            <person name="Hauser L."/>
            <person name="Brambilla E.M."/>
            <person name="Huber H."/>
            <person name="Yasawong M."/>
            <person name="Rohde M."/>
            <person name="Spring S."/>
            <person name="Abt B."/>
            <person name="Sikorski J."/>
            <person name="Wirth R."/>
            <person name="Detter J.C."/>
            <person name="Woyke T."/>
            <person name="Bristow J."/>
            <person name="Eisen J.A."/>
            <person name="Markowitz V."/>
            <person name="Hugenholtz P."/>
            <person name="Kyrpides N.C."/>
            <person name="Klenk H.P."/>
            <person name="Lapidus A."/>
        </authorList>
    </citation>
    <scope>NUCLEOTIDE SEQUENCE [LARGE SCALE GENOMIC DNA]</scope>
    <source>
        <strain evidence="2">DSM 11204 / 1A</strain>
    </source>
</reference>
<name>G0EEF3_PYRF1</name>
<dbReference type="AlphaFoldDB" id="G0EEF3"/>
<dbReference type="Proteomes" id="UP000001037">
    <property type="component" value="Chromosome"/>
</dbReference>